<comment type="caution">
    <text evidence="4">The sequence shown here is derived from an EMBL/GenBank/DDBJ whole genome shotgun (WGS) entry which is preliminary data.</text>
</comment>
<reference evidence="4 5" key="1">
    <citation type="submission" date="2024-05" db="EMBL/GenBank/DDBJ databases">
        <title>Genome sequencing and assembly of Indian major carp, Cirrhinus mrigala (Hamilton, 1822).</title>
        <authorList>
            <person name="Mohindra V."/>
            <person name="Chowdhury L.M."/>
            <person name="Lal K."/>
            <person name="Jena J.K."/>
        </authorList>
    </citation>
    <scope>NUCLEOTIDE SEQUENCE [LARGE SCALE GENOMIC DNA]</scope>
    <source>
        <strain evidence="4">CM1030</strain>
        <tissue evidence="4">Blood</tissue>
    </source>
</reference>
<evidence type="ECO:0000313" key="5">
    <source>
        <dbReference type="Proteomes" id="UP001529510"/>
    </source>
</evidence>
<organism evidence="4 5">
    <name type="scientific">Cirrhinus mrigala</name>
    <name type="common">Mrigala</name>
    <dbReference type="NCBI Taxonomy" id="683832"/>
    <lineage>
        <taxon>Eukaryota</taxon>
        <taxon>Metazoa</taxon>
        <taxon>Chordata</taxon>
        <taxon>Craniata</taxon>
        <taxon>Vertebrata</taxon>
        <taxon>Euteleostomi</taxon>
        <taxon>Actinopterygii</taxon>
        <taxon>Neopterygii</taxon>
        <taxon>Teleostei</taxon>
        <taxon>Ostariophysi</taxon>
        <taxon>Cypriniformes</taxon>
        <taxon>Cyprinidae</taxon>
        <taxon>Labeoninae</taxon>
        <taxon>Labeonini</taxon>
        <taxon>Cirrhinus</taxon>
    </lineage>
</organism>
<dbReference type="InterPro" id="IPR027806">
    <property type="entry name" value="HARBI1_dom"/>
</dbReference>
<feature type="domain" description="DDE Tnp4" evidence="3">
    <location>
        <begin position="28"/>
        <end position="90"/>
    </location>
</feature>
<keyword evidence="5" id="KW-1185">Reference proteome</keyword>
<protein>
    <recommendedName>
        <fullName evidence="3">DDE Tnp4 domain-containing protein</fullName>
    </recommendedName>
</protein>
<feature type="non-terminal residue" evidence="4">
    <location>
        <position position="1"/>
    </location>
</feature>
<feature type="non-terminal residue" evidence="4">
    <location>
        <position position="129"/>
    </location>
</feature>
<evidence type="ECO:0000259" key="3">
    <source>
        <dbReference type="Pfam" id="PF13359"/>
    </source>
</evidence>
<accession>A0ABD0MM38</accession>
<dbReference type="EMBL" id="JAMKFB020000265">
    <property type="protein sequence ID" value="KAL0150934.1"/>
    <property type="molecule type" value="Genomic_DNA"/>
</dbReference>
<gene>
    <name evidence="4" type="ORF">M9458_053761</name>
</gene>
<dbReference type="Proteomes" id="UP001529510">
    <property type="component" value="Unassembled WGS sequence"/>
</dbReference>
<comment type="cofactor">
    <cofactor evidence="1">
        <name>a divalent metal cation</name>
        <dbReference type="ChEBI" id="CHEBI:60240"/>
    </cofactor>
</comment>
<keyword evidence="2" id="KW-0479">Metal-binding</keyword>
<evidence type="ECO:0000313" key="4">
    <source>
        <dbReference type="EMBL" id="KAL0150934.1"/>
    </source>
</evidence>
<proteinExistence type="predicted"/>
<dbReference type="Pfam" id="PF13359">
    <property type="entry name" value="DDE_Tnp_4"/>
    <property type="match status" value="1"/>
</dbReference>
<name>A0ABD0MM38_CIRMR</name>
<evidence type="ECO:0000256" key="1">
    <source>
        <dbReference type="ARBA" id="ARBA00001968"/>
    </source>
</evidence>
<evidence type="ECO:0000256" key="2">
    <source>
        <dbReference type="ARBA" id="ARBA00022723"/>
    </source>
</evidence>
<dbReference type="AlphaFoldDB" id="A0ABD0MM38"/>
<sequence>HQRAVFISSPSRYRHEKKWRQRNDFVIVIVDENNTARERRVFNYRLSRARLVVENAFGILSSQWRMYHRLTEVQPDVVERCVKATCVLHNFMRRSAEAPAVRGAVQGAEDSLQSLGRVAANNSAREAIR</sequence>
<dbReference type="GO" id="GO:0046872">
    <property type="term" value="F:metal ion binding"/>
    <property type="evidence" value="ECO:0007669"/>
    <property type="project" value="UniProtKB-KW"/>
</dbReference>